<sequence length="198" mass="22961">MIEIYLFIHPLGQLCYEAECKLLDFIYQDSHKIHLQILPLVNLMTNTSVMKRAGYDASNLACRNAFLMQSYEAALDYKAAQLQGKKYARNFLLQLQTALLKQHLPYSKQLTEQLFKQTGGDLEMFREDRQSTLIKEMFWQDQCTAREMNIQQQTSAVIYNHDTQNVGLLLQGIDELQWIPNLCHTNQSATITLLENHS</sequence>
<gene>
    <name evidence="1" type="ORF">BAU17_01640</name>
</gene>
<keyword evidence="2" id="KW-1185">Reference proteome</keyword>
<proteinExistence type="predicted"/>
<evidence type="ECO:0000313" key="1">
    <source>
        <dbReference type="EMBL" id="KAF1302100.1"/>
    </source>
</evidence>
<protein>
    <submittedName>
        <fullName evidence="1">GTP pyrophosphokinase</fullName>
    </submittedName>
</protein>
<dbReference type="RefSeq" id="WP_161903080.1">
    <property type="nucleotide sequence ID" value="NZ_MAEL01000054.1"/>
</dbReference>
<comment type="caution">
    <text evidence="1">The sequence shown here is derived from an EMBL/GenBank/DDBJ whole genome shotgun (WGS) entry which is preliminary data.</text>
</comment>
<evidence type="ECO:0000313" key="2">
    <source>
        <dbReference type="Proteomes" id="UP000782705"/>
    </source>
</evidence>
<dbReference type="Pfam" id="PF13743">
    <property type="entry name" value="Thioredoxin_5"/>
    <property type="match status" value="1"/>
</dbReference>
<dbReference type="InterPro" id="IPR036249">
    <property type="entry name" value="Thioredoxin-like_sf"/>
</dbReference>
<dbReference type="SUPFAM" id="SSF52833">
    <property type="entry name" value="Thioredoxin-like"/>
    <property type="match status" value="1"/>
</dbReference>
<dbReference type="Proteomes" id="UP000782705">
    <property type="component" value="Unassembled WGS sequence"/>
</dbReference>
<reference evidence="1 2" key="1">
    <citation type="submission" date="2016-06" db="EMBL/GenBank/DDBJ databases">
        <title>Four novel species of enterococci isolated from chicken manure.</title>
        <authorList>
            <person name="Van Tyne D."/>
        </authorList>
    </citation>
    <scope>NUCLEOTIDE SEQUENCE [LARGE SCALE GENOMIC DNA]</scope>
    <source>
        <strain evidence="1 2">CU12B</strain>
    </source>
</reference>
<name>A0ABQ6YWV7_9ENTE</name>
<dbReference type="EMBL" id="MAEL01000054">
    <property type="protein sequence ID" value="KAF1302100.1"/>
    <property type="molecule type" value="Genomic_DNA"/>
</dbReference>
<dbReference type="Gene3D" id="3.40.30.10">
    <property type="entry name" value="Glutaredoxin"/>
    <property type="match status" value="1"/>
</dbReference>
<accession>A0ABQ6YWV7</accession>
<organism evidence="1 2">
    <name type="scientific">Candidatus Enterococcus willemsii</name>
    <dbReference type="NCBI Taxonomy" id="1857215"/>
    <lineage>
        <taxon>Bacteria</taxon>
        <taxon>Bacillati</taxon>
        <taxon>Bacillota</taxon>
        <taxon>Bacilli</taxon>
        <taxon>Lactobacillales</taxon>
        <taxon>Enterococcaceae</taxon>
        <taxon>Enterococcus</taxon>
    </lineage>
</organism>